<dbReference type="PANTHER" id="PTHR30040:SF2">
    <property type="entry name" value="FAD:PROTEIN FMN TRANSFERASE"/>
    <property type="match status" value="1"/>
</dbReference>
<dbReference type="OrthoDB" id="9778595at2"/>
<dbReference type="PANTHER" id="PTHR30040">
    <property type="entry name" value="THIAMINE BIOSYNTHESIS LIPOPROTEIN APBE"/>
    <property type="match status" value="1"/>
</dbReference>
<protein>
    <recommendedName>
        <fullName evidence="2 10">FAD:protein FMN transferase</fullName>
        <ecNumber evidence="1 10">2.7.1.180</ecNumber>
    </recommendedName>
    <alternativeName>
        <fullName evidence="8 10">Flavin transferase</fullName>
    </alternativeName>
</protein>
<evidence type="ECO:0000256" key="8">
    <source>
        <dbReference type="ARBA" id="ARBA00031306"/>
    </source>
</evidence>
<dbReference type="GO" id="GO:0016740">
    <property type="term" value="F:transferase activity"/>
    <property type="evidence" value="ECO:0007669"/>
    <property type="project" value="UniProtKB-UniRule"/>
</dbReference>
<keyword evidence="3 10" id="KW-0285">Flavoprotein</keyword>
<organism evidence="12 13">
    <name type="scientific">Treponema primitia (strain ATCC BAA-887 / DSM 12427 / ZAS-2)</name>
    <dbReference type="NCBI Taxonomy" id="545694"/>
    <lineage>
        <taxon>Bacteria</taxon>
        <taxon>Pseudomonadati</taxon>
        <taxon>Spirochaetota</taxon>
        <taxon>Spirochaetia</taxon>
        <taxon>Spirochaetales</taxon>
        <taxon>Treponemataceae</taxon>
        <taxon>Treponema</taxon>
    </lineage>
</organism>
<keyword evidence="4 10" id="KW-0808">Transferase</keyword>
<keyword evidence="13" id="KW-1185">Reference proteome</keyword>
<comment type="similarity">
    <text evidence="10">Belongs to the ApbE family.</text>
</comment>
<evidence type="ECO:0000256" key="2">
    <source>
        <dbReference type="ARBA" id="ARBA00016337"/>
    </source>
</evidence>
<dbReference type="KEGG" id="tpi:TREPR_0974"/>
<dbReference type="EMBL" id="CP001843">
    <property type="protein sequence ID" value="AEF84867.1"/>
    <property type="molecule type" value="Genomic_DNA"/>
</dbReference>
<evidence type="ECO:0000256" key="11">
    <source>
        <dbReference type="PIRSR" id="PIRSR006268-2"/>
    </source>
</evidence>
<evidence type="ECO:0000256" key="7">
    <source>
        <dbReference type="ARBA" id="ARBA00022842"/>
    </source>
</evidence>
<evidence type="ECO:0000256" key="5">
    <source>
        <dbReference type="ARBA" id="ARBA00022723"/>
    </source>
</evidence>
<dbReference type="RefSeq" id="WP_015709084.1">
    <property type="nucleotide sequence ID" value="NC_015578.1"/>
</dbReference>
<dbReference type="PIRSF" id="PIRSF006268">
    <property type="entry name" value="ApbE"/>
    <property type="match status" value="1"/>
</dbReference>
<feature type="binding site" evidence="11">
    <location>
        <position position="289"/>
    </location>
    <ligand>
        <name>Mg(2+)</name>
        <dbReference type="ChEBI" id="CHEBI:18420"/>
    </ligand>
</feature>
<gene>
    <name evidence="12" type="ordered locus">TREPR_0974</name>
</gene>
<keyword evidence="5 10" id="KW-0479">Metal-binding</keyword>
<evidence type="ECO:0000256" key="10">
    <source>
        <dbReference type="PIRNR" id="PIRNR006268"/>
    </source>
</evidence>
<dbReference type="SUPFAM" id="SSF143631">
    <property type="entry name" value="ApbE-like"/>
    <property type="match status" value="1"/>
</dbReference>
<dbReference type="Gene3D" id="3.10.520.10">
    <property type="entry name" value="ApbE-like domains"/>
    <property type="match status" value="1"/>
</dbReference>
<dbReference type="InterPro" id="IPR003374">
    <property type="entry name" value="ApbE-like_sf"/>
</dbReference>
<evidence type="ECO:0000256" key="6">
    <source>
        <dbReference type="ARBA" id="ARBA00022827"/>
    </source>
</evidence>
<sequence>MNRYSEIIATLALTLIIATLPGCAKTLPSQSEFVLGTICTVNLYDQGSPEVYHQIFDRLREIENRMSANLEDSELDQINRMAGIRPVVVHPDLIDVIQRALYFAEKADGAFDPTVGPLVKLWSIGSDDERLPGEDEIAAALSLINWRDIVVDREQGTVFLERPLMRLDLGAIAKGYAADEAGRIIRAAGIKRALIDLGGNILALGEKKGGAPWRVGIQNPLDNRGAYFGIAEVRDKTLVTSGIYERFFEYDGKRYHHILSTQDGYPVDNGLLSITVISGNSIDADALSTSLFVLGYEQGKILAESLDDTEAIFVFTDMSVHCTSGALEYFTLTDTTFSLIQD</sequence>
<name>F5YI25_TREPZ</name>
<accession>F5YI25</accession>
<feature type="binding site" evidence="11">
    <location>
        <position position="171"/>
    </location>
    <ligand>
        <name>Mg(2+)</name>
        <dbReference type="ChEBI" id="CHEBI:18420"/>
    </ligand>
</feature>
<dbReference type="Proteomes" id="UP000009223">
    <property type="component" value="Chromosome"/>
</dbReference>
<dbReference type="GO" id="GO:0046872">
    <property type="term" value="F:metal ion binding"/>
    <property type="evidence" value="ECO:0007669"/>
    <property type="project" value="UniProtKB-UniRule"/>
</dbReference>
<reference evidence="12 13" key="2">
    <citation type="journal article" date="2011" name="ISME J.">
        <title>RNA-seq reveals cooperative metabolic interactions between two termite-gut spirochete species in co-culture.</title>
        <authorList>
            <person name="Rosenthal A.Z."/>
            <person name="Matson E.G."/>
            <person name="Eldar A."/>
            <person name="Leadbetter J.R."/>
        </authorList>
    </citation>
    <scope>NUCLEOTIDE SEQUENCE [LARGE SCALE GENOMIC DNA]</scope>
    <source>
        <strain evidence="13">ATCC BAA-887 / DSM 12427 / ZAS-2</strain>
    </source>
</reference>
<comment type="cofactor">
    <cofactor evidence="11">
        <name>Mg(2+)</name>
        <dbReference type="ChEBI" id="CHEBI:18420"/>
    </cofactor>
    <cofactor evidence="11">
        <name>Mn(2+)</name>
        <dbReference type="ChEBI" id="CHEBI:29035"/>
    </cofactor>
    <text evidence="11">Magnesium. Can also use manganese.</text>
</comment>
<evidence type="ECO:0000313" key="13">
    <source>
        <dbReference type="Proteomes" id="UP000009223"/>
    </source>
</evidence>
<dbReference type="HOGENOM" id="CLU_044403_1_0_12"/>
<comment type="catalytic activity">
    <reaction evidence="9 10">
        <text>L-threonyl-[protein] + FAD = FMN-L-threonyl-[protein] + AMP + H(+)</text>
        <dbReference type="Rhea" id="RHEA:36847"/>
        <dbReference type="Rhea" id="RHEA-COMP:11060"/>
        <dbReference type="Rhea" id="RHEA-COMP:11061"/>
        <dbReference type="ChEBI" id="CHEBI:15378"/>
        <dbReference type="ChEBI" id="CHEBI:30013"/>
        <dbReference type="ChEBI" id="CHEBI:57692"/>
        <dbReference type="ChEBI" id="CHEBI:74257"/>
        <dbReference type="ChEBI" id="CHEBI:456215"/>
        <dbReference type="EC" id="2.7.1.180"/>
    </reaction>
</comment>
<evidence type="ECO:0000313" key="12">
    <source>
        <dbReference type="EMBL" id="AEF84867.1"/>
    </source>
</evidence>
<dbReference type="InterPro" id="IPR024932">
    <property type="entry name" value="ApbE"/>
</dbReference>
<dbReference type="STRING" id="545694.TREPR_0974"/>
<evidence type="ECO:0000256" key="4">
    <source>
        <dbReference type="ARBA" id="ARBA00022679"/>
    </source>
</evidence>
<keyword evidence="6 10" id="KW-0274">FAD</keyword>
<dbReference type="eggNOG" id="COG1477">
    <property type="taxonomic scope" value="Bacteria"/>
</dbReference>
<reference evidence="13" key="1">
    <citation type="submission" date="2009-12" db="EMBL/GenBank/DDBJ databases">
        <title>Complete sequence of Treponema primitia strain ZAS-2.</title>
        <authorList>
            <person name="Tetu S.G."/>
            <person name="Matson E."/>
            <person name="Ren Q."/>
            <person name="Seshadri R."/>
            <person name="Elbourne L."/>
            <person name="Hassan K.A."/>
            <person name="Durkin A."/>
            <person name="Radune D."/>
            <person name="Mohamoud Y."/>
            <person name="Shay R."/>
            <person name="Jin S."/>
            <person name="Zhang X."/>
            <person name="Lucey K."/>
            <person name="Ballor N.R."/>
            <person name="Ottesen E."/>
            <person name="Rosenthal R."/>
            <person name="Allen A."/>
            <person name="Leadbetter J.R."/>
            <person name="Paulsen I.T."/>
        </authorList>
    </citation>
    <scope>NUCLEOTIDE SEQUENCE [LARGE SCALE GENOMIC DNA]</scope>
    <source>
        <strain evidence="13">ATCC BAA-887 / DSM 12427 / ZAS-2</strain>
    </source>
</reference>
<evidence type="ECO:0000256" key="1">
    <source>
        <dbReference type="ARBA" id="ARBA00011955"/>
    </source>
</evidence>
<keyword evidence="7 10" id="KW-0460">Magnesium</keyword>
<feature type="binding site" evidence="11">
    <location>
        <position position="285"/>
    </location>
    <ligand>
        <name>Mg(2+)</name>
        <dbReference type="ChEBI" id="CHEBI:18420"/>
    </ligand>
</feature>
<proteinExistence type="inferred from homology"/>
<evidence type="ECO:0000256" key="9">
    <source>
        <dbReference type="ARBA" id="ARBA00048540"/>
    </source>
</evidence>
<dbReference type="AlphaFoldDB" id="F5YI25"/>
<dbReference type="Pfam" id="PF02424">
    <property type="entry name" value="ApbE"/>
    <property type="match status" value="1"/>
</dbReference>
<dbReference type="EC" id="2.7.1.180" evidence="1 10"/>
<evidence type="ECO:0000256" key="3">
    <source>
        <dbReference type="ARBA" id="ARBA00022630"/>
    </source>
</evidence>